<keyword evidence="3 5" id="KW-1133">Transmembrane helix</keyword>
<evidence type="ECO:0000313" key="6">
    <source>
        <dbReference type="EMBL" id="TFK26878.1"/>
    </source>
</evidence>
<dbReference type="Proteomes" id="UP000307440">
    <property type="component" value="Unassembled WGS sequence"/>
</dbReference>
<keyword evidence="4 5" id="KW-0472">Membrane</keyword>
<dbReference type="GO" id="GO:0005886">
    <property type="term" value="C:plasma membrane"/>
    <property type="evidence" value="ECO:0007669"/>
    <property type="project" value="TreeGrafter"/>
</dbReference>
<comment type="subcellular location">
    <subcellularLocation>
        <location evidence="1">Membrane</location>
        <topology evidence="1">Multi-pass membrane protein</topology>
    </subcellularLocation>
</comment>
<dbReference type="OrthoDB" id="3358017at2759"/>
<proteinExistence type="predicted"/>
<feature type="transmembrane region" description="Helical" evidence="5">
    <location>
        <begin position="92"/>
        <end position="114"/>
    </location>
</feature>
<dbReference type="PANTHER" id="PTHR31465:SF11">
    <property type="entry name" value="DOMAIN PROTEIN, PUTATIVE (AFU_ORTHOLOGUE AFUA_3G10770)-RELATED"/>
    <property type="match status" value="1"/>
</dbReference>
<organism evidence="6 7">
    <name type="scientific">Coprinopsis marcescibilis</name>
    <name type="common">Agaric fungus</name>
    <name type="synonym">Psathyrella marcescibilis</name>
    <dbReference type="NCBI Taxonomy" id="230819"/>
    <lineage>
        <taxon>Eukaryota</taxon>
        <taxon>Fungi</taxon>
        <taxon>Dikarya</taxon>
        <taxon>Basidiomycota</taxon>
        <taxon>Agaricomycotina</taxon>
        <taxon>Agaricomycetes</taxon>
        <taxon>Agaricomycetidae</taxon>
        <taxon>Agaricales</taxon>
        <taxon>Agaricineae</taxon>
        <taxon>Psathyrellaceae</taxon>
        <taxon>Coprinopsis</taxon>
    </lineage>
</organism>
<feature type="transmembrane region" description="Helical" evidence="5">
    <location>
        <begin position="223"/>
        <end position="241"/>
    </location>
</feature>
<dbReference type="EMBL" id="ML210170">
    <property type="protein sequence ID" value="TFK26878.1"/>
    <property type="molecule type" value="Genomic_DNA"/>
</dbReference>
<evidence type="ECO:0000256" key="3">
    <source>
        <dbReference type="ARBA" id="ARBA00022989"/>
    </source>
</evidence>
<evidence type="ECO:0000313" key="7">
    <source>
        <dbReference type="Proteomes" id="UP000307440"/>
    </source>
</evidence>
<feature type="transmembrane region" description="Helical" evidence="5">
    <location>
        <begin position="20"/>
        <end position="43"/>
    </location>
</feature>
<evidence type="ECO:0000256" key="5">
    <source>
        <dbReference type="SAM" id="Phobius"/>
    </source>
</evidence>
<evidence type="ECO:0000256" key="4">
    <source>
        <dbReference type="ARBA" id="ARBA00023136"/>
    </source>
</evidence>
<dbReference type="InterPro" id="IPR007568">
    <property type="entry name" value="RTA1"/>
</dbReference>
<dbReference type="STRING" id="230819.A0A5C3L2F0"/>
<evidence type="ECO:0000256" key="2">
    <source>
        <dbReference type="ARBA" id="ARBA00022692"/>
    </source>
</evidence>
<reference evidence="6 7" key="1">
    <citation type="journal article" date="2019" name="Nat. Ecol. Evol.">
        <title>Megaphylogeny resolves global patterns of mushroom evolution.</title>
        <authorList>
            <person name="Varga T."/>
            <person name="Krizsan K."/>
            <person name="Foldi C."/>
            <person name="Dima B."/>
            <person name="Sanchez-Garcia M."/>
            <person name="Sanchez-Ramirez S."/>
            <person name="Szollosi G.J."/>
            <person name="Szarkandi J.G."/>
            <person name="Papp V."/>
            <person name="Albert L."/>
            <person name="Andreopoulos W."/>
            <person name="Angelini C."/>
            <person name="Antonin V."/>
            <person name="Barry K.W."/>
            <person name="Bougher N.L."/>
            <person name="Buchanan P."/>
            <person name="Buyck B."/>
            <person name="Bense V."/>
            <person name="Catcheside P."/>
            <person name="Chovatia M."/>
            <person name="Cooper J."/>
            <person name="Damon W."/>
            <person name="Desjardin D."/>
            <person name="Finy P."/>
            <person name="Geml J."/>
            <person name="Haridas S."/>
            <person name="Hughes K."/>
            <person name="Justo A."/>
            <person name="Karasinski D."/>
            <person name="Kautmanova I."/>
            <person name="Kiss B."/>
            <person name="Kocsube S."/>
            <person name="Kotiranta H."/>
            <person name="LaButti K.M."/>
            <person name="Lechner B.E."/>
            <person name="Liimatainen K."/>
            <person name="Lipzen A."/>
            <person name="Lukacs Z."/>
            <person name="Mihaltcheva S."/>
            <person name="Morgado L.N."/>
            <person name="Niskanen T."/>
            <person name="Noordeloos M.E."/>
            <person name="Ohm R.A."/>
            <person name="Ortiz-Santana B."/>
            <person name="Ovrebo C."/>
            <person name="Racz N."/>
            <person name="Riley R."/>
            <person name="Savchenko A."/>
            <person name="Shiryaev A."/>
            <person name="Soop K."/>
            <person name="Spirin V."/>
            <person name="Szebenyi C."/>
            <person name="Tomsovsky M."/>
            <person name="Tulloss R.E."/>
            <person name="Uehling J."/>
            <person name="Grigoriev I.V."/>
            <person name="Vagvolgyi C."/>
            <person name="Papp T."/>
            <person name="Martin F.M."/>
            <person name="Miettinen O."/>
            <person name="Hibbett D.S."/>
            <person name="Nagy L.G."/>
        </authorList>
    </citation>
    <scope>NUCLEOTIDE SEQUENCE [LARGE SCALE GENOMIC DNA]</scope>
    <source>
        <strain evidence="6 7">CBS 121175</strain>
    </source>
</reference>
<protein>
    <submittedName>
        <fullName evidence="6">RTA1-domain-containing protein</fullName>
    </submittedName>
</protein>
<keyword evidence="2 5" id="KW-0812">Transmembrane</keyword>
<keyword evidence="7" id="KW-1185">Reference proteome</keyword>
<accession>A0A5C3L2F0</accession>
<feature type="transmembrane region" description="Helical" evidence="5">
    <location>
        <begin position="126"/>
        <end position="146"/>
    </location>
</feature>
<evidence type="ECO:0000256" key="1">
    <source>
        <dbReference type="ARBA" id="ARBA00004141"/>
    </source>
</evidence>
<feature type="transmembrane region" description="Helical" evidence="5">
    <location>
        <begin position="166"/>
        <end position="190"/>
    </location>
</feature>
<dbReference type="PANTHER" id="PTHR31465">
    <property type="entry name" value="PROTEIN RTA1-RELATED"/>
    <property type="match status" value="1"/>
</dbReference>
<dbReference type="GO" id="GO:0000324">
    <property type="term" value="C:fungal-type vacuole"/>
    <property type="evidence" value="ECO:0007669"/>
    <property type="project" value="TreeGrafter"/>
</dbReference>
<feature type="transmembrane region" description="Helical" evidence="5">
    <location>
        <begin position="261"/>
        <end position="279"/>
    </location>
</feature>
<gene>
    <name evidence="6" type="ORF">FA15DRAFT_702460</name>
</gene>
<dbReference type="Pfam" id="PF04479">
    <property type="entry name" value="RTA1"/>
    <property type="match status" value="1"/>
</dbReference>
<name>A0A5C3L2F0_COPMA</name>
<feature type="transmembrane region" description="Helical" evidence="5">
    <location>
        <begin position="55"/>
        <end position="72"/>
    </location>
</feature>
<sequence>MSSSNPNPSFDISTQATPSNIYGYIPSKTSALAFIVLFGLATLIHSGTAIKKRMWFWFPTVVLGGALETVGWSGRLWSHHTPTSVPAFQLQIIMLINGPTPLLAANFIIFGRIIRVLGTSYSRLQPLMYTTIFVFCDVVSLAVQGGGGAVAAKATDLAGANRGGNIMLGGIAFQLFVIVAYLVLAVEYFVRYTFDKPINSLGIAASAQNREFQRGQLTEKMRAMLVALLFNTLCLFVRAVFRTIELAEGWRGRLIQTQLYFDVLDGAMIVLATYAFILGHPGWLLEHKPITEEQASPSGDAL</sequence>
<dbReference type="AlphaFoldDB" id="A0A5C3L2F0"/>